<dbReference type="GO" id="GO:0006487">
    <property type="term" value="P:protein N-linked glycosylation"/>
    <property type="evidence" value="ECO:0007669"/>
    <property type="project" value="TreeGrafter"/>
</dbReference>
<evidence type="ECO:0000313" key="7">
    <source>
        <dbReference type="EMBL" id="CAG8485832.1"/>
    </source>
</evidence>
<comment type="similarity">
    <text evidence="1">Belongs to the glycosyltransferase 34 family.</text>
</comment>
<evidence type="ECO:0000259" key="5">
    <source>
        <dbReference type="PROSITE" id="PS50097"/>
    </source>
</evidence>
<gene>
    <name evidence="7" type="ORF">FCALED_LOCUS2948</name>
</gene>
<dbReference type="EMBL" id="CAJVPQ010000489">
    <property type="protein sequence ID" value="CAG8485832.1"/>
    <property type="molecule type" value="Genomic_DNA"/>
</dbReference>
<dbReference type="SMART" id="SM00225">
    <property type="entry name" value="BTB"/>
    <property type="match status" value="1"/>
</dbReference>
<dbReference type="AlphaFoldDB" id="A0A9N8WJT5"/>
<evidence type="ECO:0000259" key="6">
    <source>
        <dbReference type="PROSITE" id="PS51886"/>
    </source>
</evidence>
<name>A0A9N8WJT5_9GLOM</name>
<dbReference type="SUPFAM" id="SSF54695">
    <property type="entry name" value="POZ domain"/>
    <property type="match status" value="1"/>
</dbReference>
<keyword evidence="4" id="KW-0472">Membrane</keyword>
<accession>A0A9N8WJT5</accession>
<dbReference type="InterPro" id="IPR000210">
    <property type="entry name" value="BTB/POZ_dom"/>
</dbReference>
<sequence>MSYVIPETPKRRPEFFHVVLLFVATIILSFILVDPIYPFPESVISGDPWWRYDPDPLIVMVTVIDESSKDGNNKDVNNLTSSDYFKEIGIKNKIIYADKYGYELVIKGSWENIPTLLETMKEYPKSDWIWWMNSNIFISNYSISLSSNVLRNVTQASFADRQMLIGYDCHGLSTTSFLIRNSPWARDFLETLHNSLLFKDFEDEETAMQMLIDFEAIEVGSKISYVPLRTLNALPFNHNCGNDEKYVWHKDDFVVNFTGCEEAKEDCEKRFEEIFLSRDLTSLLTDSSDYNMIINVGEEPNVKRYHVHSNILRVRSKYFSKAVSADWVKKKDGIILYEKPNIESDVFDIILSYIYGGRINFTDATSSWKIFDCLKAADELCLEEFLEYAQDYLLENRKEWLKDNLSIMYQDTFPPSSLTKIQGYCINQIRKYPFMLFNSKEFVDIHEECLRVLVQDDYLEINELELFEKLIEWGVARTRDLNQTDNQTINEKNFDLLSSTLDKLIKHIRFHNMDSEGFYSRVEPLKSVLGTKFYDEMKVYHNKSRIKDEGTSNGVSTSPIPKSNNLLPHRGAIISKIMNLEQGAIISSWIDRKDLPSDGNYNDFTPEYYTIKNIPYNFKLLLRGSRDDFSANTFHKKVGKCRSTITLFKLKNFEDFFIGGYNPDEWDSPFWPQFKECENAFLFSFSLGIGHDMSRTNRQGRIARPTIEERGNALNMWKSSGPSFGKFDILMQNGGIRLKHKSFVPNIIPLKDGETFKIEDYEVFEVTQKVENIADRRERENGEIAVEIQS</sequence>
<dbReference type="PROSITE" id="PS51886">
    <property type="entry name" value="TLDC"/>
    <property type="match status" value="1"/>
</dbReference>
<keyword evidence="2" id="KW-0328">Glycosyltransferase</keyword>
<dbReference type="PANTHER" id="PTHR31306">
    <property type="entry name" value="ALPHA-1,6-MANNOSYLTRANSFERASE MNN11-RELATED"/>
    <property type="match status" value="1"/>
</dbReference>
<evidence type="ECO:0000256" key="3">
    <source>
        <dbReference type="ARBA" id="ARBA00022679"/>
    </source>
</evidence>
<evidence type="ECO:0000256" key="1">
    <source>
        <dbReference type="ARBA" id="ARBA00005664"/>
    </source>
</evidence>
<reference evidence="7" key="1">
    <citation type="submission" date="2021-06" db="EMBL/GenBank/DDBJ databases">
        <authorList>
            <person name="Kallberg Y."/>
            <person name="Tangrot J."/>
            <person name="Rosling A."/>
        </authorList>
    </citation>
    <scope>NUCLEOTIDE SEQUENCE</scope>
    <source>
        <strain evidence="7">UK204</strain>
    </source>
</reference>
<keyword evidence="4" id="KW-0812">Transmembrane</keyword>
<proteinExistence type="inferred from homology"/>
<feature type="transmembrane region" description="Helical" evidence="4">
    <location>
        <begin position="15"/>
        <end position="33"/>
    </location>
</feature>
<dbReference type="Gene3D" id="1.25.40.420">
    <property type="match status" value="1"/>
</dbReference>
<evidence type="ECO:0000256" key="4">
    <source>
        <dbReference type="SAM" id="Phobius"/>
    </source>
</evidence>
<dbReference type="GO" id="GO:0016757">
    <property type="term" value="F:glycosyltransferase activity"/>
    <property type="evidence" value="ECO:0007669"/>
    <property type="project" value="UniProtKB-KW"/>
</dbReference>
<protein>
    <submittedName>
        <fullName evidence="7">17816_t:CDS:1</fullName>
    </submittedName>
</protein>
<keyword evidence="4" id="KW-1133">Transmembrane helix</keyword>
<dbReference type="PANTHER" id="PTHR31306:SF4">
    <property type="entry name" value="ALPHA-1,2-GALACTOSYLTRANSFERASE"/>
    <property type="match status" value="1"/>
</dbReference>
<comment type="caution">
    <text evidence="7">The sequence shown here is derived from an EMBL/GenBank/DDBJ whole genome shotgun (WGS) entry which is preliminary data.</text>
</comment>
<organism evidence="7 8">
    <name type="scientific">Funneliformis caledonium</name>
    <dbReference type="NCBI Taxonomy" id="1117310"/>
    <lineage>
        <taxon>Eukaryota</taxon>
        <taxon>Fungi</taxon>
        <taxon>Fungi incertae sedis</taxon>
        <taxon>Mucoromycota</taxon>
        <taxon>Glomeromycotina</taxon>
        <taxon>Glomeromycetes</taxon>
        <taxon>Glomerales</taxon>
        <taxon>Glomeraceae</taxon>
        <taxon>Funneliformis</taxon>
    </lineage>
</organism>
<keyword evidence="8" id="KW-1185">Reference proteome</keyword>
<evidence type="ECO:0000313" key="8">
    <source>
        <dbReference type="Proteomes" id="UP000789570"/>
    </source>
</evidence>
<dbReference type="Proteomes" id="UP000789570">
    <property type="component" value="Unassembled WGS sequence"/>
</dbReference>
<dbReference type="InterPro" id="IPR006571">
    <property type="entry name" value="TLDc_dom"/>
</dbReference>
<feature type="domain" description="BTB" evidence="5">
    <location>
        <begin position="288"/>
        <end position="363"/>
    </location>
</feature>
<dbReference type="InterPro" id="IPR011333">
    <property type="entry name" value="SKP1/BTB/POZ_sf"/>
</dbReference>
<dbReference type="Pfam" id="PF00651">
    <property type="entry name" value="BTB"/>
    <property type="match status" value="1"/>
</dbReference>
<evidence type="ECO:0000256" key="2">
    <source>
        <dbReference type="ARBA" id="ARBA00022676"/>
    </source>
</evidence>
<dbReference type="InterPro" id="IPR008630">
    <property type="entry name" value="Glyco_trans_34"/>
</dbReference>
<dbReference type="InterPro" id="IPR029044">
    <property type="entry name" value="Nucleotide-diphossugar_trans"/>
</dbReference>
<dbReference type="Pfam" id="PF07534">
    <property type="entry name" value="TLD"/>
    <property type="match status" value="1"/>
</dbReference>
<dbReference type="Gene3D" id="3.30.710.10">
    <property type="entry name" value="Potassium Channel Kv1.1, Chain A"/>
    <property type="match status" value="1"/>
</dbReference>
<keyword evidence="3" id="KW-0808">Transferase</keyword>
<dbReference type="OrthoDB" id="45365at2759"/>
<dbReference type="Gene3D" id="3.90.550.10">
    <property type="entry name" value="Spore Coat Polysaccharide Biosynthesis Protein SpsA, Chain A"/>
    <property type="match status" value="1"/>
</dbReference>
<dbReference type="Pfam" id="PF05637">
    <property type="entry name" value="Glyco_transf_34"/>
    <property type="match status" value="1"/>
</dbReference>
<feature type="domain" description="TLDc" evidence="6">
    <location>
        <begin position="591"/>
        <end position="767"/>
    </location>
</feature>
<dbReference type="PROSITE" id="PS50097">
    <property type="entry name" value="BTB"/>
    <property type="match status" value="1"/>
</dbReference>
<dbReference type="GO" id="GO:0000139">
    <property type="term" value="C:Golgi membrane"/>
    <property type="evidence" value="ECO:0007669"/>
    <property type="project" value="TreeGrafter"/>
</dbReference>